<gene>
    <name evidence="1" type="ORF">ACFFN1_07005</name>
</gene>
<protein>
    <submittedName>
        <fullName evidence="1">Uncharacterized protein</fullName>
    </submittedName>
</protein>
<dbReference type="EMBL" id="JBHMAU010000046">
    <property type="protein sequence ID" value="MFB9776150.1"/>
    <property type="molecule type" value="Genomic_DNA"/>
</dbReference>
<keyword evidence="2" id="KW-1185">Reference proteome</keyword>
<dbReference type="Proteomes" id="UP001589707">
    <property type="component" value="Unassembled WGS sequence"/>
</dbReference>
<name>A0ABV5X133_9MICO</name>
<comment type="caution">
    <text evidence="1">The sequence shown here is derived from an EMBL/GenBank/DDBJ whole genome shotgun (WGS) entry which is preliminary data.</text>
</comment>
<evidence type="ECO:0000313" key="2">
    <source>
        <dbReference type="Proteomes" id="UP001589707"/>
    </source>
</evidence>
<proteinExistence type="predicted"/>
<sequence>MTSTPNLRTATVAWLSAILDSAHVDVIGVTNWWPRATAALETAATSATYGEAVTIACRKLQIDTLLTKSSEQLVALEDTIGPRLGDWQQIVAAEAPYLIALTKITRKTRKETKK</sequence>
<dbReference type="RefSeq" id="WP_376839881.1">
    <property type="nucleotide sequence ID" value="NZ_JBHMAU010000046.1"/>
</dbReference>
<organism evidence="1 2">
    <name type="scientific">Brevibacterium otitidis</name>
    <dbReference type="NCBI Taxonomy" id="53364"/>
    <lineage>
        <taxon>Bacteria</taxon>
        <taxon>Bacillati</taxon>
        <taxon>Actinomycetota</taxon>
        <taxon>Actinomycetes</taxon>
        <taxon>Micrococcales</taxon>
        <taxon>Brevibacteriaceae</taxon>
        <taxon>Brevibacterium</taxon>
    </lineage>
</organism>
<reference evidence="1 2" key="1">
    <citation type="submission" date="2024-09" db="EMBL/GenBank/DDBJ databases">
        <authorList>
            <person name="Sun Q."/>
            <person name="Mori K."/>
        </authorList>
    </citation>
    <scope>NUCLEOTIDE SEQUENCE [LARGE SCALE GENOMIC DNA]</scope>
    <source>
        <strain evidence="1 2">JCM 11683</strain>
    </source>
</reference>
<evidence type="ECO:0000313" key="1">
    <source>
        <dbReference type="EMBL" id="MFB9776150.1"/>
    </source>
</evidence>
<accession>A0ABV5X133</accession>